<dbReference type="KEGG" id="cpas:Clopa_0798"/>
<keyword evidence="2" id="KW-1185">Reference proteome</keyword>
<accession>R4JYC5</accession>
<dbReference type="EMBL" id="CP003261">
    <property type="protein sequence ID" value="AGK95827.1"/>
    <property type="molecule type" value="Genomic_DNA"/>
</dbReference>
<dbReference type="InterPro" id="IPR012851">
    <property type="entry name" value="Spore_coat_CotF-like"/>
</dbReference>
<gene>
    <name evidence="1" type="ORF">Clopa_0798</name>
</gene>
<dbReference type="Proteomes" id="UP000013523">
    <property type="component" value="Chromosome"/>
</dbReference>
<evidence type="ECO:0000313" key="1">
    <source>
        <dbReference type="EMBL" id="AGK95827.1"/>
    </source>
</evidence>
<organism evidence="1 2">
    <name type="scientific">Clostridium pasteurianum BC1</name>
    <dbReference type="NCBI Taxonomy" id="86416"/>
    <lineage>
        <taxon>Bacteria</taxon>
        <taxon>Bacillati</taxon>
        <taxon>Bacillota</taxon>
        <taxon>Clostridia</taxon>
        <taxon>Eubacteriales</taxon>
        <taxon>Clostridiaceae</taxon>
        <taxon>Clostridium</taxon>
    </lineage>
</organism>
<dbReference type="HOGENOM" id="CLU_142133_2_0_9"/>
<proteinExistence type="predicted"/>
<dbReference type="Pfam" id="PF07875">
    <property type="entry name" value="Coat_F"/>
    <property type="match status" value="1"/>
</dbReference>
<evidence type="ECO:0000313" key="2">
    <source>
        <dbReference type="Proteomes" id="UP000013523"/>
    </source>
</evidence>
<name>R4JYC5_CLOPA</name>
<dbReference type="STRING" id="86416.Clopa_0798"/>
<dbReference type="PATRIC" id="fig|86416.3.peg.789"/>
<dbReference type="RefSeq" id="WP_015614151.1">
    <property type="nucleotide sequence ID" value="NC_021182.1"/>
</dbReference>
<reference evidence="1 2" key="1">
    <citation type="submission" date="2012-01" db="EMBL/GenBank/DDBJ databases">
        <title>Complete sequence of chromosome of Clostridium pasteurianum BC1.</title>
        <authorList>
            <consortium name="US DOE Joint Genome Institute"/>
            <person name="Lucas S."/>
            <person name="Han J."/>
            <person name="Lapidus A."/>
            <person name="Cheng J.-F."/>
            <person name="Goodwin L."/>
            <person name="Pitluck S."/>
            <person name="Peters L."/>
            <person name="Mikhailova N."/>
            <person name="Teshima H."/>
            <person name="Detter J.C."/>
            <person name="Han C."/>
            <person name="Tapia R."/>
            <person name="Land M."/>
            <person name="Hauser L."/>
            <person name="Kyrpides N."/>
            <person name="Ivanova N."/>
            <person name="Pagani I."/>
            <person name="Dunn J."/>
            <person name="Taghavi S."/>
            <person name="Francis A."/>
            <person name="van der Lelie D."/>
            <person name="Woyke T."/>
        </authorList>
    </citation>
    <scope>NUCLEOTIDE SEQUENCE [LARGE SCALE GENOMIC DNA]</scope>
    <source>
        <strain evidence="1 2">BC1</strain>
    </source>
</reference>
<dbReference type="OrthoDB" id="1683800at2"/>
<dbReference type="AlphaFoldDB" id="R4JYC5"/>
<sequence>MKEKDIMNDYLSMIKGSLSTYATVISETNDERLRQQFQQMRNSDEARQYKIYSAAKQKGYYVPAQPASQTEIDAVKTELTSQQ</sequence>
<dbReference type="eggNOG" id="COG5577">
    <property type="taxonomic scope" value="Bacteria"/>
</dbReference>
<protein>
    <submittedName>
        <fullName evidence="1">Coat F domain-containing protein</fullName>
    </submittedName>
</protein>